<evidence type="ECO:0000313" key="6">
    <source>
        <dbReference type="EMBL" id="KPL77365.1"/>
    </source>
</evidence>
<evidence type="ECO:0000256" key="2">
    <source>
        <dbReference type="ARBA" id="ARBA00010566"/>
    </source>
</evidence>
<dbReference type="SUPFAM" id="SSF48256">
    <property type="entry name" value="Citrate synthase"/>
    <property type="match status" value="1"/>
</dbReference>
<dbReference type="NCBIfam" id="NF007128">
    <property type="entry name" value="PRK09569.1"/>
    <property type="match status" value="1"/>
</dbReference>
<dbReference type="GO" id="GO:0005975">
    <property type="term" value="P:carbohydrate metabolic process"/>
    <property type="evidence" value="ECO:0007669"/>
    <property type="project" value="TreeGrafter"/>
</dbReference>
<dbReference type="UniPathway" id="UPA00223"/>
<dbReference type="Gene3D" id="1.10.230.10">
    <property type="entry name" value="Cytochrome P450-Terp, domain 2"/>
    <property type="match status" value="1"/>
</dbReference>
<dbReference type="PATRIC" id="fig|1134406.4.peg.4116"/>
<dbReference type="Proteomes" id="UP000050417">
    <property type="component" value="Unassembled WGS sequence"/>
</dbReference>
<keyword evidence="7" id="KW-1185">Reference proteome</keyword>
<protein>
    <recommendedName>
        <fullName evidence="3">citrate synthase (unknown stereospecificity)</fullName>
        <ecNumber evidence="3">2.3.3.16</ecNumber>
    </recommendedName>
</protein>
<dbReference type="Gene3D" id="1.10.580.10">
    <property type="entry name" value="Citrate Synthase, domain 1"/>
    <property type="match status" value="1"/>
</dbReference>
<evidence type="ECO:0000256" key="4">
    <source>
        <dbReference type="ARBA" id="ARBA00022679"/>
    </source>
</evidence>
<comment type="similarity">
    <text evidence="2 5">Belongs to the citrate synthase family.</text>
</comment>
<accession>A0A0P6XC48</accession>
<dbReference type="InterPro" id="IPR036969">
    <property type="entry name" value="Citrate_synthase_sf"/>
</dbReference>
<evidence type="ECO:0000256" key="5">
    <source>
        <dbReference type="RuleBase" id="RU003406"/>
    </source>
</evidence>
<dbReference type="PROSITE" id="PS00480">
    <property type="entry name" value="CITRATE_SYNTHASE"/>
    <property type="match status" value="1"/>
</dbReference>
<dbReference type="InterPro" id="IPR002020">
    <property type="entry name" value="Citrate_synthase"/>
</dbReference>
<evidence type="ECO:0000256" key="3">
    <source>
        <dbReference type="ARBA" id="ARBA00012972"/>
    </source>
</evidence>
<comment type="caution">
    <text evidence="6">The sequence shown here is derived from an EMBL/GenBank/DDBJ whole genome shotgun (WGS) entry which is preliminary data.</text>
</comment>
<dbReference type="GO" id="GO:0006099">
    <property type="term" value="P:tricarboxylic acid cycle"/>
    <property type="evidence" value="ECO:0007669"/>
    <property type="project" value="UniProtKB-UniPathway"/>
</dbReference>
<dbReference type="InterPro" id="IPR016143">
    <property type="entry name" value="Citrate_synth-like_sm_a-sub"/>
</dbReference>
<dbReference type="PANTHER" id="PTHR11739:SF8">
    <property type="entry name" value="CITRATE SYNTHASE, MITOCHONDRIAL"/>
    <property type="match status" value="1"/>
</dbReference>
<dbReference type="InterPro" id="IPR019810">
    <property type="entry name" value="Citrate_synthase_AS"/>
</dbReference>
<keyword evidence="4 5" id="KW-0808">Transferase</keyword>
<evidence type="ECO:0000256" key="1">
    <source>
        <dbReference type="ARBA" id="ARBA00005163"/>
    </source>
</evidence>
<dbReference type="PANTHER" id="PTHR11739">
    <property type="entry name" value="CITRATE SYNTHASE"/>
    <property type="match status" value="1"/>
</dbReference>
<dbReference type="EC" id="2.3.3.16" evidence="3"/>
<comment type="pathway">
    <text evidence="1">Carbohydrate metabolism; tricarboxylic acid cycle.</text>
</comment>
<dbReference type="Pfam" id="PF00285">
    <property type="entry name" value="Citrate_synt"/>
    <property type="match status" value="1"/>
</dbReference>
<dbReference type="STRING" id="1134406.ADN00_09410"/>
<proteinExistence type="inferred from homology"/>
<keyword evidence="6" id="KW-0012">Acyltransferase</keyword>
<dbReference type="AlphaFoldDB" id="A0A0P6XC48"/>
<reference evidence="6 7" key="1">
    <citation type="submission" date="2015-07" db="EMBL/GenBank/DDBJ databases">
        <title>Genome sequence of Ornatilinea apprima DSM 23815.</title>
        <authorList>
            <person name="Hemp J."/>
            <person name="Ward L.M."/>
            <person name="Pace L.A."/>
            <person name="Fischer W.W."/>
        </authorList>
    </citation>
    <scope>NUCLEOTIDE SEQUENCE [LARGE SCALE GENOMIC DNA]</scope>
    <source>
        <strain evidence="6 7">P3M-1</strain>
    </source>
</reference>
<organism evidence="6 7">
    <name type="scientific">Ornatilinea apprima</name>
    <dbReference type="NCBI Taxonomy" id="1134406"/>
    <lineage>
        <taxon>Bacteria</taxon>
        <taxon>Bacillati</taxon>
        <taxon>Chloroflexota</taxon>
        <taxon>Anaerolineae</taxon>
        <taxon>Anaerolineales</taxon>
        <taxon>Anaerolineaceae</taxon>
        <taxon>Ornatilinea</taxon>
    </lineage>
</organism>
<name>A0A0P6XC48_9CHLR</name>
<dbReference type="InterPro" id="IPR016142">
    <property type="entry name" value="Citrate_synth-like_lrg_a-sub"/>
</dbReference>
<dbReference type="GO" id="GO:0036440">
    <property type="term" value="F:citrate synthase activity"/>
    <property type="evidence" value="ECO:0007669"/>
    <property type="project" value="UniProtKB-EC"/>
</dbReference>
<sequence>MAAIIPAHRARVTKLVRSHGSFVVDQVTIDRLYGGLRGMTVLVSEISKVDPQYGIRLRGYTIQEVLDLLPKAPGTEYPLAGGLYYLLLMGEMPTLEDALMVENEWKARSHVPDYVFNVLKSLPADTHPMTMFSQAILSMQHESVFARRYNEDLQKVDYWEAALEDSLNLTAKLPTIAAFIYNLRYRDGQFISPDPNLDWSANFGHMIGKGKDSDYLELCRLFFVLHSDHEGANVSAHTAHLVGSTLSDIYYSCSAGINGLAGPLHGLANQKCLRWLLSVRESFESFPTRDQLEKFASDTLNAGKVIPGYGHAVLRTVDPRFTAQLKFADKYLPQDELFKLVKLVYEVVPDVLQKTGKVKNPWPNVDAINGTLQYHYGVKEFEFYTVLFGVGRIMGITANNVWARALGLPIERPVSLTTGNLEELTAGISSQI</sequence>
<dbReference type="PRINTS" id="PR00143">
    <property type="entry name" value="CITRTSNTHASE"/>
</dbReference>
<evidence type="ECO:0000313" key="7">
    <source>
        <dbReference type="Proteomes" id="UP000050417"/>
    </source>
</evidence>
<gene>
    <name evidence="6" type="ORF">ADN00_09410</name>
</gene>
<dbReference type="EMBL" id="LGCL01000023">
    <property type="protein sequence ID" value="KPL77365.1"/>
    <property type="molecule type" value="Genomic_DNA"/>
</dbReference>